<feature type="non-terminal residue" evidence="9">
    <location>
        <position position="350"/>
    </location>
</feature>
<dbReference type="GO" id="GO:0050765">
    <property type="term" value="P:negative regulation of phagocytosis"/>
    <property type="evidence" value="ECO:0007669"/>
    <property type="project" value="TreeGrafter"/>
</dbReference>
<dbReference type="GO" id="GO:0002281">
    <property type="term" value="P:macrophage activation involved in immune response"/>
    <property type="evidence" value="ECO:0007669"/>
    <property type="project" value="TreeGrafter"/>
</dbReference>
<feature type="domain" description="Peroxin/Ferlin" evidence="6">
    <location>
        <begin position="145"/>
        <end position="201"/>
    </location>
</feature>
<organism evidence="9 10">
    <name type="scientific">Ophiophagus hannah</name>
    <name type="common">King cobra</name>
    <name type="synonym">Naja hannah</name>
    <dbReference type="NCBI Taxonomy" id="8665"/>
    <lineage>
        <taxon>Eukaryota</taxon>
        <taxon>Metazoa</taxon>
        <taxon>Chordata</taxon>
        <taxon>Craniata</taxon>
        <taxon>Vertebrata</taxon>
        <taxon>Euteleostomi</taxon>
        <taxon>Lepidosauria</taxon>
        <taxon>Squamata</taxon>
        <taxon>Bifurcata</taxon>
        <taxon>Unidentata</taxon>
        <taxon>Episquamata</taxon>
        <taxon>Toxicofera</taxon>
        <taxon>Serpentes</taxon>
        <taxon>Colubroidea</taxon>
        <taxon>Elapidae</taxon>
        <taxon>Elapinae</taxon>
        <taxon>Ophiophagus</taxon>
    </lineage>
</organism>
<dbReference type="SMART" id="SM01201">
    <property type="entry name" value="FerB"/>
    <property type="match status" value="1"/>
</dbReference>
<name>V8N7E8_OPHHA</name>
<dbReference type="AlphaFoldDB" id="V8N7E8"/>
<reference evidence="9 10" key="1">
    <citation type="journal article" date="2013" name="Proc. Natl. Acad. Sci. U.S.A.">
        <title>The king cobra genome reveals dynamic gene evolution and adaptation in the snake venom system.</title>
        <authorList>
            <person name="Vonk F.J."/>
            <person name="Casewell N.R."/>
            <person name="Henkel C.V."/>
            <person name="Heimberg A.M."/>
            <person name="Jansen H.J."/>
            <person name="McCleary R.J."/>
            <person name="Kerkkamp H.M."/>
            <person name="Vos R.A."/>
            <person name="Guerreiro I."/>
            <person name="Calvete J.J."/>
            <person name="Wuster W."/>
            <person name="Woods A.E."/>
            <person name="Logan J.M."/>
            <person name="Harrison R.A."/>
            <person name="Castoe T.A."/>
            <person name="de Koning A.P."/>
            <person name="Pollock D.D."/>
            <person name="Yandell M."/>
            <person name="Calderon D."/>
            <person name="Renjifo C."/>
            <person name="Currier R.B."/>
            <person name="Salgado D."/>
            <person name="Pla D."/>
            <person name="Sanz L."/>
            <person name="Hyder A.S."/>
            <person name="Ribeiro J.M."/>
            <person name="Arntzen J.W."/>
            <person name="van den Thillart G.E."/>
            <person name="Boetzer M."/>
            <person name="Pirovano W."/>
            <person name="Dirks R.P."/>
            <person name="Spaink H.P."/>
            <person name="Duboule D."/>
            <person name="McGlinn E."/>
            <person name="Kini R.M."/>
            <person name="Richardson M.K."/>
        </authorList>
    </citation>
    <scope>NUCLEOTIDE SEQUENCE</scope>
    <source>
        <tissue evidence="9">Blood</tissue>
    </source>
</reference>
<evidence type="ECO:0000256" key="1">
    <source>
        <dbReference type="ARBA" id="ARBA00004370"/>
    </source>
</evidence>
<evidence type="ECO:0000256" key="2">
    <source>
        <dbReference type="ARBA" id="ARBA00022692"/>
    </source>
</evidence>
<dbReference type="SMART" id="SM00693">
    <property type="entry name" value="DysFN"/>
    <property type="match status" value="2"/>
</dbReference>
<keyword evidence="10" id="KW-1185">Reference proteome</keyword>
<protein>
    <submittedName>
        <fullName evidence="9">Dysferlin</fullName>
    </submittedName>
</protein>
<dbReference type="GO" id="GO:0033292">
    <property type="term" value="P:T-tubule organization"/>
    <property type="evidence" value="ECO:0007669"/>
    <property type="project" value="TreeGrafter"/>
</dbReference>
<evidence type="ECO:0000259" key="7">
    <source>
        <dbReference type="SMART" id="SM00694"/>
    </source>
</evidence>
<dbReference type="GO" id="GO:0030315">
    <property type="term" value="C:T-tubule"/>
    <property type="evidence" value="ECO:0007669"/>
    <property type="project" value="TreeGrafter"/>
</dbReference>
<dbReference type="InterPro" id="IPR006614">
    <property type="entry name" value="Peroxin/Ferlin"/>
</dbReference>
<dbReference type="SMART" id="SM00694">
    <property type="entry name" value="DysFC"/>
    <property type="match status" value="1"/>
</dbReference>
<dbReference type="PANTHER" id="PTHR12546">
    <property type="entry name" value="FER-1-LIKE"/>
    <property type="match status" value="1"/>
</dbReference>
<evidence type="ECO:0000256" key="3">
    <source>
        <dbReference type="ARBA" id="ARBA00022737"/>
    </source>
</evidence>
<dbReference type="EMBL" id="AZIM01007017">
    <property type="protein sequence ID" value="ETE58219.1"/>
    <property type="molecule type" value="Genomic_DNA"/>
</dbReference>
<evidence type="ECO:0000259" key="8">
    <source>
        <dbReference type="SMART" id="SM01201"/>
    </source>
</evidence>
<keyword evidence="2" id="KW-0812">Transmembrane</keyword>
<gene>
    <name evidence="9" type="primary">Dysf</name>
    <name evidence="9" type="ORF">L345_16060</name>
</gene>
<dbReference type="GO" id="GO:0031410">
    <property type="term" value="C:cytoplasmic vesicle"/>
    <property type="evidence" value="ECO:0007669"/>
    <property type="project" value="TreeGrafter"/>
</dbReference>
<evidence type="ECO:0000256" key="4">
    <source>
        <dbReference type="ARBA" id="ARBA00022989"/>
    </source>
</evidence>
<sequence length="350" mass="39780">MKHEDSDLQMVLDQAEDWLSRLKSMVDEPQNSLPDVVIWMLQGDRRVAYARLPAREVLFSRNGASCCGKNCGRLQTIFLKYENQTKLALVGNWGTTGLTYPKYSDITAKIKLPKDSFKPSTGWAWAGDWFVSPEKTLLYDADAGHTSFVEEVFENQVRLPGGQWIHMAEAYTDVNGEKILPKEEIECPLGWKWEDVEWDTDLNRAVDEKGSQFSEAAADARDFRFQNSSALSVERSRSSTQVAPCLNAKGGPFGLTSRAFLSPLQGWEYGITIPPDNKPKSWVPAEKMYHTNRRRRWVRLRRRDLAQMEALKKEGLEQAVLEDVQSGFANSFDRSIITSGLEDNMVVPYQ</sequence>
<dbReference type="InterPro" id="IPR012561">
    <property type="entry name" value="Ferlin_B-domain"/>
</dbReference>
<feature type="domain" description="Peroxin/Ferlin" evidence="6">
    <location>
        <begin position="74"/>
        <end position="132"/>
    </location>
</feature>
<evidence type="ECO:0000313" key="10">
    <source>
        <dbReference type="Proteomes" id="UP000018936"/>
    </source>
</evidence>
<feature type="domain" description="Ferlin B-domain" evidence="8">
    <location>
        <begin position="29"/>
        <end position="128"/>
    </location>
</feature>
<dbReference type="GO" id="GO:0001778">
    <property type="term" value="P:plasma membrane repair"/>
    <property type="evidence" value="ECO:0007669"/>
    <property type="project" value="TreeGrafter"/>
</dbReference>
<keyword evidence="5" id="KW-0472">Membrane</keyword>
<evidence type="ECO:0000259" key="6">
    <source>
        <dbReference type="SMART" id="SM00693"/>
    </source>
</evidence>
<dbReference type="GO" id="GO:0002280">
    <property type="term" value="P:monocyte activation involved in immune response"/>
    <property type="evidence" value="ECO:0007669"/>
    <property type="project" value="TreeGrafter"/>
</dbReference>
<dbReference type="PANTHER" id="PTHR12546:SF44">
    <property type="entry name" value="DYSFERLIN"/>
    <property type="match status" value="1"/>
</dbReference>
<dbReference type="Proteomes" id="UP000018936">
    <property type="component" value="Unassembled WGS sequence"/>
</dbReference>
<feature type="domain" description="Peroxin/Ferlin" evidence="7">
    <location>
        <begin position="266"/>
        <end position="304"/>
    </location>
</feature>
<comment type="caution">
    <text evidence="9">The sequence shown here is derived from an EMBL/GenBank/DDBJ whole genome shotgun (WGS) entry which is preliminary data.</text>
</comment>
<feature type="non-terminal residue" evidence="9">
    <location>
        <position position="1"/>
    </location>
</feature>
<dbReference type="GO" id="GO:0006906">
    <property type="term" value="P:vesicle fusion"/>
    <property type="evidence" value="ECO:0007669"/>
    <property type="project" value="TreeGrafter"/>
</dbReference>
<keyword evidence="4" id="KW-1133">Transmembrane helix</keyword>
<dbReference type="Pfam" id="PF06398">
    <property type="entry name" value="Pex24p"/>
    <property type="match status" value="1"/>
</dbReference>
<evidence type="ECO:0000313" key="9">
    <source>
        <dbReference type="EMBL" id="ETE58219.1"/>
    </source>
</evidence>
<proteinExistence type="predicted"/>
<comment type="subcellular location">
    <subcellularLocation>
        <location evidence="1">Membrane</location>
    </subcellularLocation>
</comment>
<dbReference type="Pfam" id="PF08150">
    <property type="entry name" value="FerB"/>
    <property type="match status" value="1"/>
</dbReference>
<evidence type="ECO:0000256" key="5">
    <source>
        <dbReference type="ARBA" id="ARBA00023136"/>
    </source>
</evidence>
<accession>V8N7E8</accession>
<keyword evidence="3" id="KW-0677">Repeat</keyword>
<dbReference type="InterPro" id="IPR037721">
    <property type="entry name" value="Ferlin"/>
</dbReference>
<dbReference type="OrthoDB" id="270970at2759"/>
<dbReference type="GO" id="GO:0098588">
    <property type="term" value="C:bounding membrane of organelle"/>
    <property type="evidence" value="ECO:0007669"/>
    <property type="project" value="UniProtKB-ARBA"/>
</dbReference>
<dbReference type="InterPro" id="IPR010482">
    <property type="entry name" value="TECPR1-like_DysF"/>
</dbReference>